<organism evidence="2 3">
    <name type="scientific">Nitzschia inconspicua</name>
    <dbReference type="NCBI Taxonomy" id="303405"/>
    <lineage>
        <taxon>Eukaryota</taxon>
        <taxon>Sar</taxon>
        <taxon>Stramenopiles</taxon>
        <taxon>Ochrophyta</taxon>
        <taxon>Bacillariophyta</taxon>
        <taxon>Bacillariophyceae</taxon>
        <taxon>Bacillariophycidae</taxon>
        <taxon>Bacillariales</taxon>
        <taxon>Bacillariaceae</taxon>
        <taxon>Nitzschia</taxon>
    </lineage>
</organism>
<evidence type="ECO:0000256" key="1">
    <source>
        <dbReference type="SAM" id="Phobius"/>
    </source>
</evidence>
<reference evidence="2" key="1">
    <citation type="journal article" date="2021" name="Sci. Rep.">
        <title>Diploid genomic architecture of Nitzschia inconspicua, an elite biomass production diatom.</title>
        <authorList>
            <person name="Oliver A."/>
            <person name="Podell S."/>
            <person name="Pinowska A."/>
            <person name="Traller J.C."/>
            <person name="Smith S.R."/>
            <person name="McClure R."/>
            <person name="Beliaev A."/>
            <person name="Bohutskyi P."/>
            <person name="Hill E.A."/>
            <person name="Rabines A."/>
            <person name="Zheng H."/>
            <person name="Allen L.Z."/>
            <person name="Kuo A."/>
            <person name="Grigoriev I.V."/>
            <person name="Allen A.E."/>
            <person name="Hazlebeck D."/>
            <person name="Allen E.E."/>
        </authorList>
    </citation>
    <scope>NUCLEOTIDE SEQUENCE</scope>
    <source>
        <strain evidence="2">Hildebrandi</strain>
    </source>
</reference>
<dbReference type="PANTHER" id="PTHR12905:SF0">
    <property type="entry name" value="CALCINEURIN-LIKE PHOSPHOESTERASE DOMAIN-CONTAINING PROTEIN"/>
    <property type="match status" value="1"/>
</dbReference>
<dbReference type="PANTHER" id="PTHR12905">
    <property type="entry name" value="METALLOPHOSPHOESTERASE"/>
    <property type="match status" value="1"/>
</dbReference>
<proteinExistence type="predicted"/>
<dbReference type="EMBL" id="JAGRRH010000004">
    <property type="protein sequence ID" value="KAG7370620.1"/>
    <property type="molecule type" value="Genomic_DNA"/>
</dbReference>
<comment type="caution">
    <text evidence="2">The sequence shown here is derived from an EMBL/GenBank/DDBJ whole genome shotgun (WGS) entry which is preliminary data.</text>
</comment>
<dbReference type="AlphaFoldDB" id="A0A9K3LZC8"/>
<dbReference type="InterPro" id="IPR051693">
    <property type="entry name" value="UPF0046_metallophosphoest"/>
</dbReference>
<protein>
    <submittedName>
        <fullName evidence="2">Calcineurin-like phosphoesterase</fullName>
    </submittedName>
</protein>
<keyword evidence="1" id="KW-1133">Transmembrane helix</keyword>
<dbReference type="Proteomes" id="UP000693970">
    <property type="component" value="Unassembled WGS sequence"/>
</dbReference>
<dbReference type="OrthoDB" id="630188at2759"/>
<evidence type="ECO:0000313" key="2">
    <source>
        <dbReference type="EMBL" id="KAG7370620.1"/>
    </source>
</evidence>
<keyword evidence="3" id="KW-1185">Reference proteome</keyword>
<keyword evidence="1" id="KW-0812">Transmembrane</keyword>
<feature type="transmembrane region" description="Helical" evidence="1">
    <location>
        <begin position="21"/>
        <end position="40"/>
    </location>
</feature>
<gene>
    <name evidence="2" type="ORF">IV203_019190</name>
</gene>
<name>A0A9K3LZC8_9STRA</name>
<keyword evidence="1" id="KW-0472">Membrane</keyword>
<reference evidence="2" key="2">
    <citation type="submission" date="2021-04" db="EMBL/GenBank/DDBJ databases">
        <authorList>
            <person name="Podell S."/>
        </authorList>
    </citation>
    <scope>NUCLEOTIDE SEQUENCE</scope>
    <source>
        <strain evidence="2">Hildebrandi</strain>
    </source>
</reference>
<sequence length="905" mass="101650">MCRPNKTTTSCLLRPSPMNSIVRLFHFLFASSILLFSLSVQSLSSITSISTTRTANNNHHHRRTSRKSTDVAVPHHLRSLHGILDQFSNQNHNNINDNNNNNNHCIFIDMENVRGKSGFELSHQQVLDRTALWMDHFSLQDQVVVVIDHGGDVASAYYKQATNMAVTFSGNHAKADDVIANGVATATEWISSSTQQGTLHSISKVGKMVVVTADHELQARCRRATKLESLHIVEPQTFLDDLEWVQLQQQQPSQVNGSNNPVVENVPVKEQIKMGRLDAEIRLRGQLLDAEMQLDRKRSGKYMTKKRRKKLESTVQALRRKLALRGPSLLEQLTATSSAVGTLSESSDSSDLTRISREEQDELLARWRELQHRTTRKEQTGDRIIYAERLRRQLEEDDNAVMLVHEGFQHNESLPSAKAFVRHINQAVLRDRQRRQDAQGQRRTVSTHVDHVVVIDQTSVEPPEISTEQRLAYENKKKLETLDLVVISDTHGFEGQFDIVPSGDVLLHLGDFALEGSTYSEQRGLAAFDHWLARQPHDYKIVVRGNHDPFQCEFPLSKAMYVTEPKSINLGGFEMALVPHGVPRKLAASGGIPPTCDVIASHLPPYRTLDKTCSGKFVGSSFLCNVVRGMPLGPPPLWLVGHIHEGRGVARRHFGRHKDHETMVINAANANHGRATHLTHGPVAVRLKKDDPNPQILTMDDMSINQTPIYNEFFNATNTDVVDSNGNGNHLLMAVDLGLKSGISLFNSQGKLVRYEQFQFHRDTLEEKIPSIIKQWEQQAGDGWKVTHIAIEGGDMALLAMWERVTPDISTLRVRPEEWRAELLTAKETKNGASAKAASRLIARQMVEDFGTMEHHTGKFQTDVAEAVLLGTHVARRLGWIQRDPAVRRYTNGNVVTPRKTVAVK</sequence>
<evidence type="ECO:0000313" key="3">
    <source>
        <dbReference type="Proteomes" id="UP000693970"/>
    </source>
</evidence>
<accession>A0A9K3LZC8</accession>